<keyword evidence="1" id="KW-0472">Membrane</keyword>
<protein>
    <recommendedName>
        <fullName evidence="4">Glutaredoxin domain-containing protein</fullName>
    </recommendedName>
</protein>
<proteinExistence type="predicted"/>
<dbReference type="EMBL" id="MFLU01000011">
    <property type="protein sequence ID" value="OGG74897.1"/>
    <property type="molecule type" value="Genomic_DNA"/>
</dbReference>
<evidence type="ECO:0000313" key="3">
    <source>
        <dbReference type="Proteomes" id="UP000178587"/>
    </source>
</evidence>
<keyword evidence="1" id="KW-0812">Transmembrane</keyword>
<keyword evidence="1" id="KW-1133">Transmembrane helix</keyword>
<evidence type="ECO:0000256" key="1">
    <source>
        <dbReference type="SAM" id="Phobius"/>
    </source>
</evidence>
<evidence type="ECO:0000313" key="2">
    <source>
        <dbReference type="EMBL" id="OGG74897.1"/>
    </source>
</evidence>
<sequence>MCSEISNTRTAKWSTYAIAFVITVAIFATALYASNYFQNRRMAEIRETQENISIDILSLETQFDLLTQRSCEDVTESTILPSELRTLAERLSYMESQRTTPRDDLLRLKRFYSLLQIKDILLMKEITAKCGLKAVTILYFYSNEENECKDCEKQGYVLTDLGEEYPQLRVYSFDYHMDVSALQTLISIHGVKPELPALVVQSKVHYGYKNQEEVLDILPKMEKLDSALAD</sequence>
<evidence type="ECO:0008006" key="4">
    <source>
        <dbReference type="Google" id="ProtNLM"/>
    </source>
</evidence>
<organism evidence="2 3">
    <name type="scientific">Candidatus Kaiserbacteria bacterium RIFCSPLOWO2_01_FULL_50_24</name>
    <dbReference type="NCBI Taxonomy" id="1798507"/>
    <lineage>
        <taxon>Bacteria</taxon>
        <taxon>Candidatus Kaiseribacteriota</taxon>
    </lineage>
</organism>
<reference evidence="2 3" key="1">
    <citation type="journal article" date="2016" name="Nat. Commun.">
        <title>Thousands of microbial genomes shed light on interconnected biogeochemical processes in an aquifer system.</title>
        <authorList>
            <person name="Anantharaman K."/>
            <person name="Brown C.T."/>
            <person name="Hug L.A."/>
            <person name="Sharon I."/>
            <person name="Castelle C.J."/>
            <person name="Probst A.J."/>
            <person name="Thomas B.C."/>
            <person name="Singh A."/>
            <person name="Wilkins M.J."/>
            <person name="Karaoz U."/>
            <person name="Brodie E.L."/>
            <person name="Williams K.H."/>
            <person name="Hubbard S.S."/>
            <person name="Banfield J.F."/>
        </authorList>
    </citation>
    <scope>NUCLEOTIDE SEQUENCE [LARGE SCALE GENOMIC DNA]</scope>
</reference>
<accession>A0A1F6EMP0</accession>
<gene>
    <name evidence="2" type="ORF">A3A34_03705</name>
</gene>
<comment type="caution">
    <text evidence="2">The sequence shown here is derived from an EMBL/GenBank/DDBJ whole genome shotgun (WGS) entry which is preliminary data.</text>
</comment>
<dbReference type="AlphaFoldDB" id="A0A1F6EMP0"/>
<dbReference type="Proteomes" id="UP000178587">
    <property type="component" value="Unassembled WGS sequence"/>
</dbReference>
<name>A0A1F6EMP0_9BACT</name>
<feature type="transmembrane region" description="Helical" evidence="1">
    <location>
        <begin position="13"/>
        <end position="33"/>
    </location>
</feature>